<evidence type="ECO:0000313" key="1">
    <source>
        <dbReference type="EMBL" id="CAB4144290.1"/>
    </source>
</evidence>
<gene>
    <name evidence="1" type="ORF">UFOVP457_36</name>
</gene>
<sequence>MTISQNYINQYESNFRILSQQMFSVFENIVTTGDISAEFKFFPRVGNISMTEKTVPNIANTYSTVTHSTRSVDFKQYDVTLSVDKKIDVSRMLTDPTSVYVQLGVAAWKRKIDEVIIAAALGNAIDGKTRGTTTVFPTATQTIDVNYLDGDPVGAGNGSGTWTNRAQSGFTLAKILAAKALVHSNFALSMGDRINLIIGPQEEVQLYGIPEFKNGDFSKLYPFDRPMVGDAYIGTWLGLDIYRSTLLTNTDPAGVNNHYRSCLMFPTSGLGAYIGNQLEIKIAENVERGFVPTIYINGGIGATRIEEVKMVEIRTSSGIADAS</sequence>
<dbReference type="Pfam" id="PF19821">
    <property type="entry name" value="Phage_capsid_2"/>
    <property type="match status" value="1"/>
</dbReference>
<reference evidence="1" key="1">
    <citation type="submission" date="2020-04" db="EMBL/GenBank/DDBJ databases">
        <authorList>
            <person name="Chiriac C."/>
            <person name="Salcher M."/>
            <person name="Ghai R."/>
            <person name="Kavagutti S V."/>
        </authorList>
    </citation>
    <scope>NUCLEOTIDE SEQUENCE</scope>
</reference>
<accession>A0A6J5MGP5</accession>
<protein>
    <submittedName>
        <fullName evidence="1">Uncharacterized protein</fullName>
    </submittedName>
</protein>
<dbReference type="EMBL" id="LR796435">
    <property type="protein sequence ID" value="CAB4144290.1"/>
    <property type="molecule type" value="Genomic_DNA"/>
</dbReference>
<proteinExistence type="predicted"/>
<dbReference type="InterPro" id="IPR045565">
    <property type="entry name" value="Phage_capsid_2"/>
</dbReference>
<name>A0A6J5MGP5_9CAUD</name>
<organism evidence="1">
    <name type="scientific">uncultured Caudovirales phage</name>
    <dbReference type="NCBI Taxonomy" id="2100421"/>
    <lineage>
        <taxon>Viruses</taxon>
        <taxon>Duplodnaviria</taxon>
        <taxon>Heunggongvirae</taxon>
        <taxon>Uroviricota</taxon>
        <taxon>Caudoviricetes</taxon>
        <taxon>Peduoviridae</taxon>
        <taxon>Maltschvirus</taxon>
        <taxon>Maltschvirus maltsch</taxon>
    </lineage>
</organism>